<organism evidence="1 2">
    <name type="scientific">Myotis myotis</name>
    <name type="common">Greater mouse-eared bat</name>
    <name type="synonym">Vespertilio myotis</name>
    <dbReference type="NCBI Taxonomy" id="51298"/>
    <lineage>
        <taxon>Eukaryota</taxon>
        <taxon>Metazoa</taxon>
        <taxon>Chordata</taxon>
        <taxon>Craniata</taxon>
        <taxon>Vertebrata</taxon>
        <taxon>Euteleostomi</taxon>
        <taxon>Mammalia</taxon>
        <taxon>Eutheria</taxon>
        <taxon>Laurasiatheria</taxon>
        <taxon>Chiroptera</taxon>
        <taxon>Yangochiroptera</taxon>
        <taxon>Vespertilionidae</taxon>
        <taxon>Myotis</taxon>
    </lineage>
</organism>
<proteinExistence type="predicted"/>
<comment type="caution">
    <text evidence="1">The sequence shown here is derived from an EMBL/GenBank/DDBJ whole genome shotgun (WGS) entry which is preliminary data.</text>
</comment>
<sequence>MPPGSPYCVFFLAAISNELNLFSHRCVPGDLCLESIDNLDCPILCMSMKWKAYYIGISCQSEKRNCSPKSSHRIVTQKLMRFHPLCRFFMESLLHATLSKNNEKKHDAGVIGHHFARGKKTSTCQPIPCTTCKITQNGS</sequence>
<evidence type="ECO:0000313" key="2">
    <source>
        <dbReference type="Proteomes" id="UP000527355"/>
    </source>
</evidence>
<name>A0A7J7Z5G4_MYOMY</name>
<protein>
    <submittedName>
        <fullName evidence="1">Uncharacterized protein</fullName>
    </submittedName>
</protein>
<accession>A0A7J7Z5G4</accession>
<gene>
    <name evidence="1" type="ORF">mMyoMyo1_010752</name>
</gene>
<reference evidence="1 2" key="1">
    <citation type="journal article" date="2020" name="Nature">
        <title>Six reference-quality genomes reveal evolution of bat adaptations.</title>
        <authorList>
            <person name="Jebb D."/>
            <person name="Huang Z."/>
            <person name="Pippel M."/>
            <person name="Hughes G.M."/>
            <person name="Lavrichenko K."/>
            <person name="Devanna P."/>
            <person name="Winkler S."/>
            <person name="Jermiin L.S."/>
            <person name="Skirmuntt E.C."/>
            <person name="Katzourakis A."/>
            <person name="Burkitt-Gray L."/>
            <person name="Ray D.A."/>
            <person name="Sullivan K.A.M."/>
            <person name="Roscito J.G."/>
            <person name="Kirilenko B.M."/>
            <person name="Davalos L.M."/>
            <person name="Corthals A.P."/>
            <person name="Power M.L."/>
            <person name="Jones G."/>
            <person name="Ransome R.D."/>
            <person name="Dechmann D.K.N."/>
            <person name="Locatelli A.G."/>
            <person name="Puechmaille S.J."/>
            <person name="Fedrigo O."/>
            <person name="Jarvis E.D."/>
            <person name="Hiller M."/>
            <person name="Vernes S.C."/>
            <person name="Myers E.W."/>
            <person name="Teeling E.C."/>
        </authorList>
    </citation>
    <scope>NUCLEOTIDE SEQUENCE [LARGE SCALE GENOMIC DNA]</scope>
    <source>
        <strain evidence="1">MMyoMyo1</strain>
        <tissue evidence="1">Flight muscle</tissue>
    </source>
</reference>
<evidence type="ECO:0000313" key="1">
    <source>
        <dbReference type="EMBL" id="KAF6369414.1"/>
    </source>
</evidence>
<keyword evidence="2" id="KW-1185">Reference proteome</keyword>
<dbReference type="EMBL" id="JABWUV010000003">
    <property type="protein sequence ID" value="KAF6369414.1"/>
    <property type="molecule type" value="Genomic_DNA"/>
</dbReference>
<dbReference type="Proteomes" id="UP000527355">
    <property type="component" value="Unassembled WGS sequence"/>
</dbReference>
<dbReference type="AlphaFoldDB" id="A0A7J7Z5G4"/>